<dbReference type="EMBL" id="JAHYIQ010000002">
    <property type="protein sequence ID" value="KAK1134649.1"/>
    <property type="molecule type" value="Genomic_DNA"/>
</dbReference>
<protein>
    <submittedName>
        <fullName evidence="2">Uncharacterized protein</fullName>
    </submittedName>
</protein>
<comment type="caution">
    <text evidence="2">The sequence shown here is derived from an EMBL/GenBank/DDBJ whole genome shotgun (WGS) entry which is preliminary data.</text>
</comment>
<feature type="region of interest" description="Disordered" evidence="1">
    <location>
        <begin position="1"/>
        <end position="25"/>
    </location>
</feature>
<evidence type="ECO:0000256" key="1">
    <source>
        <dbReference type="SAM" id="MobiDB-lite"/>
    </source>
</evidence>
<gene>
    <name evidence="2" type="ORF">K0M31_007429</name>
</gene>
<name>A0AA40GBE5_9HYME</name>
<evidence type="ECO:0000313" key="3">
    <source>
        <dbReference type="Proteomes" id="UP001177670"/>
    </source>
</evidence>
<accession>A0AA40GBE5</accession>
<sequence length="103" mass="11593">MKSPGITLSSKGGDPGRNEPHPEQGEAVTIFHLLRFTAVNGRQLYPANKVTVNYAKHGDQKKREEKTEEQGRSLQLEAEITSLCEGKRTLVFVCLRWIKETRG</sequence>
<dbReference type="Proteomes" id="UP001177670">
    <property type="component" value="Unassembled WGS sequence"/>
</dbReference>
<proteinExistence type="predicted"/>
<keyword evidence="3" id="KW-1185">Reference proteome</keyword>
<organism evidence="2 3">
    <name type="scientific">Melipona bicolor</name>
    <dbReference type="NCBI Taxonomy" id="60889"/>
    <lineage>
        <taxon>Eukaryota</taxon>
        <taxon>Metazoa</taxon>
        <taxon>Ecdysozoa</taxon>
        <taxon>Arthropoda</taxon>
        <taxon>Hexapoda</taxon>
        <taxon>Insecta</taxon>
        <taxon>Pterygota</taxon>
        <taxon>Neoptera</taxon>
        <taxon>Endopterygota</taxon>
        <taxon>Hymenoptera</taxon>
        <taxon>Apocrita</taxon>
        <taxon>Aculeata</taxon>
        <taxon>Apoidea</taxon>
        <taxon>Anthophila</taxon>
        <taxon>Apidae</taxon>
        <taxon>Melipona</taxon>
    </lineage>
</organism>
<feature type="compositionally biased region" description="Basic and acidic residues" evidence="1">
    <location>
        <begin position="14"/>
        <end position="24"/>
    </location>
</feature>
<evidence type="ECO:0000313" key="2">
    <source>
        <dbReference type="EMBL" id="KAK1134649.1"/>
    </source>
</evidence>
<dbReference type="AlphaFoldDB" id="A0AA40GBE5"/>
<reference evidence="2" key="1">
    <citation type="submission" date="2021-10" db="EMBL/GenBank/DDBJ databases">
        <title>Melipona bicolor Genome sequencing and assembly.</title>
        <authorList>
            <person name="Araujo N.S."/>
            <person name="Arias M.C."/>
        </authorList>
    </citation>
    <scope>NUCLEOTIDE SEQUENCE</scope>
    <source>
        <strain evidence="2">USP_2M_L1-L4_2017</strain>
        <tissue evidence="2">Whole body</tissue>
    </source>
</reference>
<feature type="compositionally biased region" description="Polar residues" evidence="1">
    <location>
        <begin position="1"/>
        <end position="10"/>
    </location>
</feature>